<keyword evidence="2" id="KW-1185">Reference proteome</keyword>
<dbReference type="Ensembl" id="ENSJJAT00000014152.1">
    <property type="protein sequence ID" value="ENSJJAP00000007733.1"/>
    <property type="gene ID" value="ENSJJAG00000012072.1"/>
</dbReference>
<reference evidence="1" key="1">
    <citation type="submission" date="2025-08" db="UniProtKB">
        <authorList>
            <consortium name="Ensembl"/>
        </authorList>
    </citation>
    <scope>IDENTIFICATION</scope>
</reference>
<sequence length="56" mass="6066">VCVQPYNNTYKINAQSILYSHVHDNVCLSIPPGSSVRPDGRDNAYVADGTVCGPKM</sequence>
<dbReference type="GeneTree" id="ENSGT00900000143547"/>
<dbReference type="OMA" id="VHDYECL"/>
<proteinExistence type="predicted"/>
<dbReference type="Proteomes" id="UP000694385">
    <property type="component" value="Unassembled WGS sequence"/>
</dbReference>
<name>A0A8C5NXX5_JACJA</name>
<protein>
    <submittedName>
        <fullName evidence="1">Uncharacterized protein</fullName>
    </submittedName>
</protein>
<reference evidence="1" key="2">
    <citation type="submission" date="2025-09" db="UniProtKB">
        <authorList>
            <consortium name="Ensembl"/>
        </authorList>
    </citation>
    <scope>IDENTIFICATION</scope>
</reference>
<accession>A0A8C5NXX5</accession>
<organism evidence="1 2">
    <name type="scientific">Jaculus jaculus</name>
    <name type="common">Lesser Egyptian jerboa</name>
    <dbReference type="NCBI Taxonomy" id="51337"/>
    <lineage>
        <taxon>Eukaryota</taxon>
        <taxon>Metazoa</taxon>
        <taxon>Chordata</taxon>
        <taxon>Craniata</taxon>
        <taxon>Vertebrata</taxon>
        <taxon>Euteleostomi</taxon>
        <taxon>Mammalia</taxon>
        <taxon>Eutheria</taxon>
        <taxon>Euarchontoglires</taxon>
        <taxon>Glires</taxon>
        <taxon>Rodentia</taxon>
        <taxon>Myomorpha</taxon>
        <taxon>Dipodoidea</taxon>
        <taxon>Dipodidae</taxon>
        <taxon>Dipodinae</taxon>
        <taxon>Jaculus</taxon>
    </lineage>
</organism>
<evidence type="ECO:0000313" key="2">
    <source>
        <dbReference type="Proteomes" id="UP000694385"/>
    </source>
</evidence>
<evidence type="ECO:0000313" key="1">
    <source>
        <dbReference type="Ensembl" id="ENSJJAP00000007733.1"/>
    </source>
</evidence>
<gene>
    <name evidence="1" type="primary">Adam18</name>
</gene>
<dbReference type="AlphaFoldDB" id="A0A8C5NXX5"/>